<sequence length="76" mass="8749">MVSIFSFFSFLFVSKKDTVCCMMVLHFFKDIFCRIEVLCQIFQKNMRKSCSALGNMNDNGCLYSYIFLISITTATG</sequence>
<dbReference type="EMBL" id="GBRH01169925">
    <property type="protein sequence ID" value="JAE27971.1"/>
    <property type="molecule type" value="Transcribed_RNA"/>
</dbReference>
<protein>
    <submittedName>
        <fullName evidence="1">Uncharacterized protein</fullName>
    </submittedName>
</protein>
<proteinExistence type="predicted"/>
<evidence type="ECO:0000313" key="1">
    <source>
        <dbReference type="EMBL" id="JAE27971.1"/>
    </source>
</evidence>
<accession>A0A0A9GZG4</accession>
<reference evidence="1" key="2">
    <citation type="journal article" date="2015" name="Data Brief">
        <title>Shoot transcriptome of the giant reed, Arundo donax.</title>
        <authorList>
            <person name="Barrero R.A."/>
            <person name="Guerrero F.D."/>
            <person name="Moolhuijzen P."/>
            <person name="Goolsby J.A."/>
            <person name="Tidwell J."/>
            <person name="Bellgard S.E."/>
            <person name="Bellgard M.I."/>
        </authorList>
    </citation>
    <scope>NUCLEOTIDE SEQUENCE</scope>
    <source>
        <tissue evidence="1">Shoot tissue taken approximately 20 cm above the soil surface</tissue>
    </source>
</reference>
<reference evidence="1" key="1">
    <citation type="submission" date="2014-09" db="EMBL/GenBank/DDBJ databases">
        <authorList>
            <person name="Magalhaes I.L.F."/>
            <person name="Oliveira U."/>
            <person name="Santos F.R."/>
            <person name="Vidigal T.H.D.A."/>
            <person name="Brescovit A.D."/>
            <person name="Santos A.J."/>
        </authorList>
    </citation>
    <scope>NUCLEOTIDE SEQUENCE</scope>
    <source>
        <tissue evidence="1">Shoot tissue taken approximately 20 cm above the soil surface</tissue>
    </source>
</reference>
<name>A0A0A9GZG4_ARUDO</name>
<dbReference type="AlphaFoldDB" id="A0A0A9GZG4"/>
<organism evidence="1">
    <name type="scientific">Arundo donax</name>
    <name type="common">Giant reed</name>
    <name type="synonym">Donax arundinaceus</name>
    <dbReference type="NCBI Taxonomy" id="35708"/>
    <lineage>
        <taxon>Eukaryota</taxon>
        <taxon>Viridiplantae</taxon>
        <taxon>Streptophyta</taxon>
        <taxon>Embryophyta</taxon>
        <taxon>Tracheophyta</taxon>
        <taxon>Spermatophyta</taxon>
        <taxon>Magnoliopsida</taxon>
        <taxon>Liliopsida</taxon>
        <taxon>Poales</taxon>
        <taxon>Poaceae</taxon>
        <taxon>PACMAD clade</taxon>
        <taxon>Arundinoideae</taxon>
        <taxon>Arundineae</taxon>
        <taxon>Arundo</taxon>
    </lineage>
</organism>